<dbReference type="Gene3D" id="3.30.40.10">
    <property type="entry name" value="Zinc/RING finger domain, C3HC4 (zinc finger)"/>
    <property type="match status" value="1"/>
</dbReference>
<evidence type="ECO:0000256" key="11">
    <source>
        <dbReference type="ARBA" id="ARBA00022989"/>
    </source>
</evidence>
<feature type="non-terminal residue" evidence="17">
    <location>
        <position position="144"/>
    </location>
</feature>
<sequence>WIQSAFGGKASPIILFVILLLAIAFFFAAFLHLLVRLLTKRSPGGTVSHGLQDVSGAFQRQLQHLFHLHDSGLEQVYIDSLPVFVYEDIVGSSEPFDCAVCLCEFSEKDELRLLPVCSHAFHVDCIDKWLWSNSTCPLCRGRIM</sequence>
<evidence type="ECO:0000256" key="13">
    <source>
        <dbReference type="ARBA" id="ARBA00024209"/>
    </source>
</evidence>
<dbReference type="SUPFAM" id="SSF57850">
    <property type="entry name" value="RING/U-box"/>
    <property type="match status" value="1"/>
</dbReference>
<evidence type="ECO:0000313" key="18">
    <source>
        <dbReference type="Proteomes" id="UP000015453"/>
    </source>
</evidence>
<keyword evidence="6 15" id="KW-0812">Transmembrane</keyword>
<evidence type="ECO:0000259" key="16">
    <source>
        <dbReference type="PROSITE" id="PS50089"/>
    </source>
</evidence>
<comment type="similarity">
    <text evidence="13">Belongs to the RING-type zinc finger family. ATL subfamily.</text>
</comment>
<keyword evidence="5" id="KW-0808">Transferase</keyword>
<dbReference type="SMART" id="SM00184">
    <property type="entry name" value="RING"/>
    <property type="match status" value="1"/>
</dbReference>
<evidence type="ECO:0000313" key="17">
    <source>
        <dbReference type="EMBL" id="EPS62794.1"/>
    </source>
</evidence>
<keyword evidence="11 15" id="KW-1133">Transmembrane helix</keyword>
<evidence type="ECO:0000256" key="5">
    <source>
        <dbReference type="ARBA" id="ARBA00022679"/>
    </source>
</evidence>
<evidence type="ECO:0000256" key="15">
    <source>
        <dbReference type="SAM" id="Phobius"/>
    </source>
</evidence>
<evidence type="ECO:0000256" key="4">
    <source>
        <dbReference type="ARBA" id="ARBA00012483"/>
    </source>
</evidence>
<evidence type="ECO:0000256" key="12">
    <source>
        <dbReference type="ARBA" id="ARBA00023136"/>
    </source>
</evidence>
<evidence type="ECO:0000256" key="9">
    <source>
        <dbReference type="ARBA" id="ARBA00022786"/>
    </source>
</evidence>
<reference evidence="17 18" key="1">
    <citation type="journal article" date="2013" name="BMC Genomics">
        <title>The miniature genome of a carnivorous plant Genlisea aurea contains a low number of genes and short non-coding sequences.</title>
        <authorList>
            <person name="Leushkin E.V."/>
            <person name="Sutormin R.A."/>
            <person name="Nabieva E.R."/>
            <person name="Penin A.A."/>
            <person name="Kondrashov A.S."/>
            <person name="Logacheva M.D."/>
        </authorList>
    </citation>
    <scope>NUCLEOTIDE SEQUENCE [LARGE SCALE GENOMIC DNA]</scope>
</reference>
<dbReference type="EC" id="2.3.2.27" evidence="4"/>
<dbReference type="InterPro" id="IPR001841">
    <property type="entry name" value="Znf_RING"/>
</dbReference>
<keyword evidence="18" id="KW-1185">Reference proteome</keyword>
<feature type="transmembrane region" description="Helical" evidence="15">
    <location>
        <begin position="13"/>
        <end position="35"/>
    </location>
</feature>
<dbReference type="GO" id="GO:0008270">
    <property type="term" value="F:zinc ion binding"/>
    <property type="evidence" value="ECO:0007669"/>
    <property type="project" value="UniProtKB-KW"/>
</dbReference>
<dbReference type="Proteomes" id="UP000015453">
    <property type="component" value="Unassembled WGS sequence"/>
</dbReference>
<protein>
    <recommendedName>
        <fullName evidence="4">RING-type E3 ubiquitin transferase</fullName>
        <ecNumber evidence="4">2.3.2.27</ecNumber>
    </recommendedName>
</protein>
<evidence type="ECO:0000256" key="3">
    <source>
        <dbReference type="ARBA" id="ARBA00004906"/>
    </source>
</evidence>
<accession>S8C7M4</accession>
<keyword evidence="12 15" id="KW-0472">Membrane</keyword>
<evidence type="ECO:0000256" key="2">
    <source>
        <dbReference type="ARBA" id="ARBA00004167"/>
    </source>
</evidence>
<dbReference type="FunFam" id="3.30.40.10:FF:000187">
    <property type="entry name" value="E3 ubiquitin-protein ligase ATL6"/>
    <property type="match status" value="1"/>
</dbReference>
<comment type="pathway">
    <text evidence="3">Protein modification; protein ubiquitination.</text>
</comment>
<evidence type="ECO:0000256" key="1">
    <source>
        <dbReference type="ARBA" id="ARBA00000900"/>
    </source>
</evidence>
<feature type="domain" description="RING-type" evidence="16">
    <location>
        <begin position="98"/>
        <end position="140"/>
    </location>
</feature>
<evidence type="ECO:0000256" key="6">
    <source>
        <dbReference type="ARBA" id="ARBA00022692"/>
    </source>
</evidence>
<proteinExistence type="inferred from homology"/>
<dbReference type="GO" id="GO:0031625">
    <property type="term" value="F:ubiquitin protein ligase binding"/>
    <property type="evidence" value="ECO:0007669"/>
    <property type="project" value="TreeGrafter"/>
</dbReference>
<name>S8C7M4_9LAMI</name>
<keyword evidence="9" id="KW-0833">Ubl conjugation pathway</keyword>
<dbReference type="CDD" id="cd16461">
    <property type="entry name" value="RING-H2_EL5-like"/>
    <property type="match status" value="1"/>
</dbReference>
<dbReference type="AlphaFoldDB" id="S8C7M4"/>
<dbReference type="InterPro" id="IPR013083">
    <property type="entry name" value="Znf_RING/FYVE/PHD"/>
</dbReference>
<dbReference type="EMBL" id="AUSU01005888">
    <property type="protein sequence ID" value="EPS62794.1"/>
    <property type="molecule type" value="Genomic_DNA"/>
</dbReference>
<dbReference type="PROSITE" id="PS50089">
    <property type="entry name" value="ZF_RING_2"/>
    <property type="match status" value="1"/>
</dbReference>
<dbReference type="OrthoDB" id="8062037at2759"/>
<comment type="catalytic activity">
    <reaction evidence="1">
        <text>S-ubiquitinyl-[E2 ubiquitin-conjugating enzyme]-L-cysteine + [acceptor protein]-L-lysine = [E2 ubiquitin-conjugating enzyme]-L-cysteine + N(6)-ubiquitinyl-[acceptor protein]-L-lysine.</text>
        <dbReference type="EC" id="2.3.2.27"/>
    </reaction>
</comment>
<keyword evidence="10" id="KW-0862">Zinc</keyword>
<gene>
    <name evidence="17" type="ORF">M569_11996</name>
</gene>
<keyword evidence="8 14" id="KW-0863">Zinc-finger</keyword>
<dbReference type="Pfam" id="PF13639">
    <property type="entry name" value="zf-RING_2"/>
    <property type="match status" value="1"/>
</dbReference>
<organism evidence="17 18">
    <name type="scientific">Genlisea aurea</name>
    <dbReference type="NCBI Taxonomy" id="192259"/>
    <lineage>
        <taxon>Eukaryota</taxon>
        <taxon>Viridiplantae</taxon>
        <taxon>Streptophyta</taxon>
        <taxon>Embryophyta</taxon>
        <taxon>Tracheophyta</taxon>
        <taxon>Spermatophyta</taxon>
        <taxon>Magnoliopsida</taxon>
        <taxon>eudicotyledons</taxon>
        <taxon>Gunneridae</taxon>
        <taxon>Pentapetalae</taxon>
        <taxon>asterids</taxon>
        <taxon>lamiids</taxon>
        <taxon>Lamiales</taxon>
        <taxon>Lentibulariaceae</taxon>
        <taxon>Genlisea</taxon>
    </lineage>
</organism>
<keyword evidence="7" id="KW-0479">Metal-binding</keyword>
<feature type="non-terminal residue" evidence="17">
    <location>
        <position position="1"/>
    </location>
</feature>
<evidence type="ECO:0000256" key="14">
    <source>
        <dbReference type="PROSITE-ProRule" id="PRU00175"/>
    </source>
</evidence>
<comment type="caution">
    <text evidence="17">The sequence shown here is derived from an EMBL/GenBank/DDBJ whole genome shotgun (WGS) entry which is preliminary data.</text>
</comment>
<evidence type="ECO:0000256" key="10">
    <source>
        <dbReference type="ARBA" id="ARBA00022833"/>
    </source>
</evidence>
<dbReference type="GO" id="GO:0061630">
    <property type="term" value="F:ubiquitin protein ligase activity"/>
    <property type="evidence" value="ECO:0007669"/>
    <property type="project" value="UniProtKB-EC"/>
</dbReference>
<dbReference type="PANTHER" id="PTHR45768">
    <property type="entry name" value="E3 UBIQUITIN-PROTEIN LIGASE RNF13-LIKE"/>
    <property type="match status" value="1"/>
</dbReference>
<comment type="subcellular location">
    <subcellularLocation>
        <location evidence="2">Membrane</location>
        <topology evidence="2">Single-pass membrane protein</topology>
    </subcellularLocation>
</comment>
<evidence type="ECO:0000256" key="8">
    <source>
        <dbReference type="ARBA" id="ARBA00022771"/>
    </source>
</evidence>
<dbReference type="GO" id="GO:0016020">
    <property type="term" value="C:membrane"/>
    <property type="evidence" value="ECO:0007669"/>
    <property type="project" value="UniProtKB-SubCell"/>
</dbReference>
<evidence type="ECO:0000256" key="7">
    <source>
        <dbReference type="ARBA" id="ARBA00022723"/>
    </source>
</evidence>
<dbReference type="PANTHER" id="PTHR45768:SF18">
    <property type="entry name" value="RING-H2 FINGER PROTEIN ATL47-RELATED"/>
    <property type="match status" value="1"/>
</dbReference>